<feature type="domain" description="SPOR" evidence="2">
    <location>
        <begin position="258"/>
        <end position="341"/>
    </location>
</feature>
<dbReference type="Gene3D" id="3.30.70.1070">
    <property type="entry name" value="Sporulation related repeat"/>
    <property type="match status" value="1"/>
</dbReference>
<evidence type="ECO:0000256" key="1">
    <source>
        <dbReference type="SAM" id="MobiDB-lite"/>
    </source>
</evidence>
<dbReference type="Pfam" id="PF05036">
    <property type="entry name" value="SPOR"/>
    <property type="match status" value="1"/>
</dbReference>
<feature type="compositionally biased region" description="Polar residues" evidence="1">
    <location>
        <begin position="180"/>
        <end position="191"/>
    </location>
</feature>
<reference evidence="3 4" key="1">
    <citation type="submission" date="2018-05" db="EMBL/GenBank/DDBJ databases">
        <title>Leucothrix arctica sp. nov., isolated from Arctic seawater.</title>
        <authorList>
            <person name="Choi A."/>
            <person name="Baek K."/>
        </authorList>
    </citation>
    <scope>NUCLEOTIDE SEQUENCE [LARGE SCALE GENOMIC DNA]</scope>
    <source>
        <strain evidence="3 4">IMCC9719</strain>
    </source>
</reference>
<dbReference type="GO" id="GO:0030428">
    <property type="term" value="C:cell septum"/>
    <property type="evidence" value="ECO:0007669"/>
    <property type="project" value="TreeGrafter"/>
</dbReference>
<dbReference type="PANTHER" id="PTHR38687">
    <property type="entry name" value="CELL DIVISION PROTEIN DEDD-RELATED"/>
    <property type="match status" value="1"/>
</dbReference>
<dbReference type="Proteomes" id="UP000245506">
    <property type="component" value="Unassembled WGS sequence"/>
</dbReference>
<keyword evidence="4" id="KW-1185">Reference proteome</keyword>
<dbReference type="PROSITE" id="PS51724">
    <property type="entry name" value="SPOR"/>
    <property type="match status" value="1"/>
</dbReference>
<dbReference type="GO" id="GO:0032153">
    <property type="term" value="C:cell division site"/>
    <property type="evidence" value="ECO:0007669"/>
    <property type="project" value="TreeGrafter"/>
</dbReference>
<protein>
    <recommendedName>
        <fullName evidence="2">SPOR domain-containing protein</fullName>
    </recommendedName>
</protein>
<dbReference type="RefSeq" id="WP_109823059.1">
    <property type="nucleotide sequence ID" value="NZ_QGKL01000027.1"/>
</dbReference>
<evidence type="ECO:0000259" key="2">
    <source>
        <dbReference type="PROSITE" id="PS51724"/>
    </source>
</evidence>
<feature type="region of interest" description="Disordered" evidence="1">
    <location>
        <begin position="156"/>
        <end position="242"/>
    </location>
</feature>
<proteinExistence type="predicted"/>
<dbReference type="InterPro" id="IPR007730">
    <property type="entry name" value="SPOR-like_dom"/>
</dbReference>
<evidence type="ECO:0000313" key="3">
    <source>
        <dbReference type="EMBL" id="PWQ96690.1"/>
    </source>
</evidence>
<feature type="region of interest" description="Disordered" evidence="1">
    <location>
        <begin position="40"/>
        <end position="60"/>
    </location>
</feature>
<dbReference type="GO" id="GO:0032506">
    <property type="term" value="P:cytokinetic process"/>
    <property type="evidence" value="ECO:0007669"/>
    <property type="project" value="TreeGrafter"/>
</dbReference>
<dbReference type="EMBL" id="QGKL01000027">
    <property type="protein sequence ID" value="PWQ96690.1"/>
    <property type="molecule type" value="Genomic_DNA"/>
</dbReference>
<name>A0A317CK53_9GAMM</name>
<dbReference type="OrthoDB" id="5625161at2"/>
<dbReference type="PANTHER" id="PTHR38687:SF1">
    <property type="entry name" value="CELL DIVISION PROTEIN DEDD"/>
    <property type="match status" value="1"/>
</dbReference>
<feature type="compositionally biased region" description="Polar residues" evidence="1">
    <location>
        <begin position="45"/>
        <end position="60"/>
    </location>
</feature>
<feature type="compositionally biased region" description="Low complexity" evidence="1">
    <location>
        <begin position="224"/>
        <end position="242"/>
    </location>
</feature>
<dbReference type="InterPro" id="IPR036680">
    <property type="entry name" value="SPOR-like_sf"/>
</dbReference>
<dbReference type="GO" id="GO:0042834">
    <property type="term" value="F:peptidoglycan binding"/>
    <property type="evidence" value="ECO:0007669"/>
    <property type="project" value="InterPro"/>
</dbReference>
<dbReference type="SUPFAM" id="SSF110997">
    <property type="entry name" value="Sporulation related repeat"/>
    <property type="match status" value="1"/>
</dbReference>
<organism evidence="3 4">
    <name type="scientific">Leucothrix arctica</name>
    <dbReference type="NCBI Taxonomy" id="1481894"/>
    <lineage>
        <taxon>Bacteria</taxon>
        <taxon>Pseudomonadati</taxon>
        <taxon>Pseudomonadota</taxon>
        <taxon>Gammaproteobacteria</taxon>
        <taxon>Thiotrichales</taxon>
        <taxon>Thiotrichaceae</taxon>
        <taxon>Leucothrix</taxon>
    </lineage>
</organism>
<feature type="compositionally biased region" description="Low complexity" evidence="1">
    <location>
        <begin position="156"/>
        <end position="179"/>
    </location>
</feature>
<feature type="compositionally biased region" description="Basic and acidic residues" evidence="1">
    <location>
        <begin position="204"/>
        <end position="222"/>
    </location>
</feature>
<dbReference type="AlphaFoldDB" id="A0A317CK53"/>
<sequence length="342" mass="34812">MNKTTVKRGIGAVLLALLAAGLLAFLLKDKADQRQDIVDMPLPGSENTAQADGTTKLPQLSMDNTSSVNVDGSVIASAGAENTVKATGSILDSATGTIAASATAVGAGVAGAVSAVTNAGEKALDFNVRPPNTASTDFRDLSDVDLVNNGNSSAAVNAQSAVKATTTSAPKASTSTGTSRPSNTTKGSVIASSEARASGGQARLIDERKSAPPRSARTDKVVSSRKASTSSTSSKPAPVTTSVAAPAPVVNKAAPAAASSGSGYAIQLLATSSASRAQSLVSVMRKEGYSAYSTKVTQNGKLLYRVRIGQYANKAEASKVHLAMKRRYKQNADVNRSAIVRR</sequence>
<evidence type="ECO:0000313" key="4">
    <source>
        <dbReference type="Proteomes" id="UP000245506"/>
    </source>
</evidence>
<comment type="caution">
    <text evidence="3">The sequence shown here is derived from an EMBL/GenBank/DDBJ whole genome shotgun (WGS) entry which is preliminary data.</text>
</comment>
<accession>A0A317CK53</accession>
<dbReference type="InterPro" id="IPR052521">
    <property type="entry name" value="Cell_div_SPOR-domain"/>
</dbReference>
<gene>
    <name evidence="3" type="ORF">DKT75_08820</name>
</gene>